<dbReference type="STRING" id="1802579.A2310_05995"/>
<evidence type="ECO:0000313" key="2">
    <source>
        <dbReference type="Proteomes" id="UP000178417"/>
    </source>
</evidence>
<dbReference type="Proteomes" id="UP000178417">
    <property type="component" value="Unassembled WGS sequence"/>
</dbReference>
<evidence type="ECO:0000313" key="1">
    <source>
        <dbReference type="EMBL" id="OGC18962.1"/>
    </source>
</evidence>
<accession>A0A1F4SEU7</accession>
<evidence type="ECO:0008006" key="3">
    <source>
        <dbReference type="Google" id="ProtNLM"/>
    </source>
</evidence>
<sequence length="155" mass="16944">MTSIPLPLNAYSTNAYAMDPFNISDYQQSSSSLDQQQQYINPNVFKNLLASKLLEITNGSNDNEEENNNSFWSGMQSTYQTTSSQPANLFSPAASVYQEMIAKANLIGKVVDAIDPATNQKFSGTVKGVTIDSGSLKIEVGDKIVPPENLISIRR</sequence>
<comment type="caution">
    <text evidence="1">The sequence shown here is derived from an EMBL/GenBank/DDBJ whole genome shotgun (WGS) entry which is preliminary data.</text>
</comment>
<organism evidence="1 2">
    <name type="scientific">candidate division WOR-1 bacterium RIFOXYB2_FULL_37_13</name>
    <dbReference type="NCBI Taxonomy" id="1802579"/>
    <lineage>
        <taxon>Bacteria</taxon>
        <taxon>Bacillati</taxon>
        <taxon>Saganbacteria</taxon>
    </lineage>
</organism>
<gene>
    <name evidence="1" type="ORF">A2310_05995</name>
</gene>
<dbReference type="EMBL" id="MEUB01000064">
    <property type="protein sequence ID" value="OGC18962.1"/>
    <property type="molecule type" value="Genomic_DNA"/>
</dbReference>
<name>A0A1F4SEU7_UNCSA</name>
<protein>
    <recommendedName>
        <fullName evidence="3">Flagellar hook capping protein</fullName>
    </recommendedName>
</protein>
<dbReference type="AlphaFoldDB" id="A0A1F4SEU7"/>
<proteinExistence type="predicted"/>
<reference evidence="1 2" key="1">
    <citation type="journal article" date="2016" name="Nat. Commun.">
        <title>Thousands of microbial genomes shed light on interconnected biogeochemical processes in an aquifer system.</title>
        <authorList>
            <person name="Anantharaman K."/>
            <person name="Brown C.T."/>
            <person name="Hug L.A."/>
            <person name="Sharon I."/>
            <person name="Castelle C.J."/>
            <person name="Probst A.J."/>
            <person name="Thomas B.C."/>
            <person name="Singh A."/>
            <person name="Wilkins M.J."/>
            <person name="Karaoz U."/>
            <person name="Brodie E.L."/>
            <person name="Williams K.H."/>
            <person name="Hubbard S.S."/>
            <person name="Banfield J.F."/>
        </authorList>
    </citation>
    <scope>NUCLEOTIDE SEQUENCE [LARGE SCALE GENOMIC DNA]</scope>
</reference>